<protein>
    <submittedName>
        <fullName evidence="1">Uncharacterized protein</fullName>
    </submittedName>
</protein>
<proteinExistence type="predicted"/>
<accession>A0A8I3WFQ2</accession>
<reference evidence="1 2" key="1">
    <citation type="submission" date="2009-03" db="EMBL/GenBank/DDBJ databases">
        <authorList>
            <person name="Warren W."/>
            <person name="Ye L."/>
            <person name="Minx P."/>
            <person name="Worley K."/>
            <person name="Gibbs R."/>
            <person name="Wilson R.K."/>
        </authorList>
    </citation>
    <scope>NUCLEOTIDE SEQUENCE [LARGE SCALE GENOMIC DNA]</scope>
</reference>
<dbReference type="PANTHER" id="PTHR12138">
    <property type="entry name" value="PRIMATE-EXPANDED PROTEIN FAMILY"/>
    <property type="match status" value="1"/>
</dbReference>
<reference evidence="1" key="2">
    <citation type="submission" date="2025-08" db="UniProtKB">
        <authorList>
            <consortium name="Ensembl"/>
        </authorList>
    </citation>
    <scope>IDENTIFICATION</scope>
</reference>
<organism evidence="1 2">
    <name type="scientific">Callithrix jacchus</name>
    <name type="common">White-tufted-ear marmoset</name>
    <name type="synonym">Simia Jacchus</name>
    <dbReference type="NCBI Taxonomy" id="9483"/>
    <lineage>
        <taxon>Eukaryota</taxon>
        <taxon>Metazoa</taxon>
        <taxon>Chordata</taxon>
        <taxon>Craniata</taxon>
        <taxon>Vertebrata</taxon>
        <taxon>Euteleostomi</taxon>
        <taxon>Mammalia</taxon>
        <taxon>Eutheria</taxon>
        <taxon>Euarchontoglires</taxon>
        <taxon>Primates</taxon>
        <taxon>Haplorrhini</taxon>
        <taxon>Platyrrhini</taxon>
        <taxon>Cebidae</taxon>
        <taxon>Callitrichinae</taxon>
        <taxon>Callithrix</taxon>
        <taxon>Callithrix</taxon>
    </lineage>
</organism>
<evidence type="ECO:0000313" key="1">
    <source>
        <dbReference type="Ensembl" id="ENSCJAP00000087914.1"/>
    </source>
</evidence>
<dbReference type="Proteomes" id="UP000008225">
    <property type="component" value="Chromosome 10"/>
</dbReference>
<dbReference type="PRINTS" id="PR02045">
    <property type="entry name" value="F138DOMAIN"/>
</dbReference>
<keyword evidence="2" id="KW-1185">Reference proteome</keyword>
<dbReference type="PANTHER" id="PTHR12138:SF162">
    <property type="entry name" value="CHROMOSOME UNDETERMINED SCAFFOLD_275, WHOLE GENOME SHOTGUN SEQUENCE"/>
    <property type="match status" value="1"/>
</dbReference>
<name>A0A8I3WFQ2_CALJA</name>
<reference evidence="1" key="3">
    <citation type="submission" date="2025-09" db="UniProtKB">
        <authorList>
            <consortium name="Ensembl"/>
        </authorList>
    </citation>
    <scope>IDENTIFICATION</scope>
</reference>
<dbReference type="AlphaFoldDB" id="A0A8I3WFQ2"/>
<evidence type="ECO:0000313" key="2">
    <source>
        <dbReference type="Proteomes" id="UP000008225"/>
    </source>
</evidence>
<dbReference type="Ensembl" id="ENSCJAT00000135531.1">
    <property type="protein sequence ID" value="ENSCJAP00000087914.1"/>
    <property type="gene ID" value="ENSCJAG00000083944.1"/>
</dbReference>
<sequence length="224" mass="24440">MGFRHVGQAGLELLTSGDPPILASQSAGITGVSLRDCFFFFFSFLVDLLCLPGWSAVVISAHCSLCLPGSSDSHAPASRVAGITGIHHHTQLIFVILVGRGFCHVGLAGLKLLTSGDSPIWASQSAGIIRHEPLRLAEIVYILKYPFIKCCSSRCILKTVKKWLWHSQASSEQSLLERNRTAEEALLTHVQRQWKRFSITGLSSIGAEGTLGNNESTHFILQMK</sequence>
<dbReference type="GeneTree" id="ENSGT01120000271815"/>